<organism evidence="7 8">
    <name type="scientific">Herrania umbratica</name>
    <dbReference type="NCBI Taxonomy" id="108875"/>
    <lineage>
        <taxon>Eukaryota</taxon>
        <taxon>Viridiplantae</taxon>
        <taxon>Streptophyta</taxon>
        <taxon>Embryophyta</taxon>
        <taxon>Tracheophyta</taxon>
        <taxon>Spermatophyta</taxon>
        <taxon>Magnoliopsida</taxon>
        <taxon>eudicotyledons</taxon>
        <taxon>Gunneridae</taxon>
        <taxon>Pentapetalae</taxon>
        <taxon>rosids</taxon>
        <taxon>malvids</taxon>
        <taxon>Malvales</taxon>
        <taxon>Malvaceae</taxon>
        <taxon>Byttnerioideae</taxon>
        <taxon>Herrania</taxon>
    </lineage>
</organism>
<dbReference type="PROSITE" id="PS50863">
    <property type="entry name" value="B3"/>
    <property type="match status" value="1"/>
</dbReference>
<evidence type="ECO:0000259" key="6">
    <source>
        <dbReference type="PROSITE" id="PS50863"/>
    </source>
</evidence>
<keyword evidence="3" id="KW-0238">DNA-binding</keyword>
<evidence type="ECO:0000313" key="7">
    <source>
        <dbReference type="Proteomes" id="UP000504621"/>
    </source>
</evidence>
<keyword evidence="5" id="KW-0539">Nucleus</keyword>
<evidence type="ECO:0000256" key="5">
    <source>
        <dbReference type="ARBA" id="ARBA00023242"/>
    </source>
</evidence>
<dbReference type="OrthoDB" id="954231at2759"/>
<dbReference type="Pfam" id="PF02362">
    <property type="entry name" value="B3"/>
    <property type="match status" value="1"/>
</dbReference>
<dbReference type="SMART" id="SM01019">
    <property type="entry name" value="B3"/>
    <property type="match status" value="1"/>
</dbReference>
<evidence type="ECO:0000256" key="4">
    <source>
        <dbReference type="ARBA" id="ARBA00023163"/>
    </source>
</evidence>
<evidence type="ECO:0000256" key="2">
    <source>
        <dbReference type="ARBA" id="ARBA00023015"/>
    </source>
</evidence>
<dbReference type="SUPFAM" id="SSF101936">
    <property type="entry name" value="DNA-binding pseudobarrel domain"/>
    <property type="match status" value="1"/>
</dbReference>
<sequence length="133" mass="15389">MAIVLKNLKKTDIEKRLTIPSRALPSFPPLSDKHMVDFAVRDEESGHVWKFRIYTRKNMNNNKYLKPVLTKGWREFVCSKKLKVGDRVAFYSAEEQAGAVEYRVKVQRPLKIFGAMVFPSEESLFVNVAKKLV</sequence>
<gene>
    <name evidence="8" type="primary">LOC110418643</name>
</gene>
<dbReference type="Gene3D" id="2.40.330.10">
    <property type="entry name" value="DNA-binding pseudobarrel domain"/>
    <property type="match status" value="1"/>
</dbReference>
<keyword evidence="2" id="KW-0805">Transcription regulation</keyword>
<dbReference type="CDD" id="cd10017">
    <property type="entry name" value="B3_DNA"/>
    <property type="match status" value="1"/>
</dbReference>
<dbReference type="PANTHER" id="PTHR31140:SF145">
    <property type="entry name" value="TF-B3 DOMAIN-CONTAINING PROTEIN"/>
    <property type="match status" value="1"/>
</dbReference>
<proteinExistence type="predicted"/>
<evidence type="ECO:0000256" key="3">
    <source>
        <dbReference type="ARBA" id="ARBA00023125"/>
    </source>
</evidence>
<dbReference type="AlphaFoldDB" id="A0A6J1AJQ5"/>
<name>A0A6J1AJQ5_9ROSI</name>
<dbReference type="InterPro" id="IPR015300">
    <property type="entry name" value="DNA-bd_pseudobarrel_sf"/>
</dbReference>
<keyword evidence="4" id="KW-0804">Transcription</keyword>
<dbReference type="RefSeq" id="XP_021287100.1">
    <property type="nucleotide sequence ID" value="XM_021431425.1"/>
</dbReference>
<dbReference type="GeneID" id="110418643"/>
<dbReference type="InterPro" id="IPR003340">
    <property type="entry name" value="B3_DNA-bd"/>
</dbReference>
<comment type="subcellular location">
    <subcellularLocation>
        <location evidence="1">Nucleus</location>
    </subcellularLocation>
</comment>
<dbReference type="PANTHER" id="PTHR31140">
    <property type="entry name" value="B3 DOMAIN-CONTAINING TRANSCRIPTION FACTOR ABI3"/>
    <property type="match status" value="1"/>
</dbReference>
<feature type="domain" description="TF-B3" evidence="6">
    <location>
        <begin position="2"/>
        <end position="110"/>
    </location>
</feature>
<evidence type="ECO:0000256" key="1">
    <source>
        <dbReference type="ARBA" id="ARBA00004123"/>
    </source>
</evidence>
<evidence type="ECO:0000313" key="8">
    <source>
        <dbReference type="RefSeq" id="XP_021287100.1"/>
    </source>
</evidence>
<dbReference type="GO" id="GO:0003700">
    <property type="term" value="F:DNA-binding transcription factor activity"/>
    <property type="evidence" value="ECO:0007669"/>
    <property type="project" value="InterPro"/>
</dbReference>
<dbReference type="InterPro" id="IPR044800">
    <property type="entry name" value="LEC2-like"/>
</dbReference>
<keyword evidence="7" id="KW-1185">Reference proteome</keyword>
<accession>A0A6J1AJQ5</accession>
<protein>
    <submittedName>
        <fullName evidence="8">B3 domain-containing transcription factor NGA4-like</fullName>
    </submittedName>
</protein>
<dbReference type="GO" id="GO:0005634">
    <property type="term" value="C:nucleus"/>
    <property type="evidence" value="ECO:0007669"/>
    <property type="project" value="UniProtKB-SubCell"/>
</dbReference>
<dbReference type="Proteomes" id="UP000504621">
    <property type="component" value="Unplaced"/>
</dbReference>
<reference evidence="8" key="1">
    <citation type="submission" date="2025-08" db="UniProtKB">
        <authorList>
            <consortium name="RefSeq"/>
        </authorList>
    </citation>
    <scope>IDENTIFICATION</scope>
    <source>
        <tissue evidence="8">Leaf</tissue>
    </source>
</reference>
<dbReference type="GO" id="GO:0003677">
    <property type="term" value="F:DNA binding"/>
    <property type="evidence" value="ECO:0007669"/>
    <property type="project" value="UniProtKB-KW"/>
</dbReference>